<name>X1VAD7_9ZZZZ</name>
<dbReference type="AlphaFoldDB" id="X1VAD7"/>
<dbReference type="PANTHER" id="PTHR43409">
    <property type="entry name" value="ANAEROBIC MAGNESIUM-PROTOPORPHYRIN IX MONOMETHYL ESTER CYCLASE-RELATED"/>
    <property type="match status" value="1"/>
</dbReference>
<dbReference type="Gene3D" id="3.30.750.200">
    <property type="match status" value="1"/>
</dbReference>
<keyword evidence="5" id="KW-0411">Iron-sulfur</keyword>
<evidence type="ECO:0008006" key="7">
    <source>
        <dbReference type="Google" id="ProtNLM"/>
    </source>
</evidence>
<dbReference type="InterPro" id="IPR051198">
    <property type="entry name" value="BchE-like"/>
</dbReference>
<dbReference type="EMBL" id="BARW01025583">
    <property type="protein sequence ID" value="GAJ10171.1"/>
    <property type="molecule type" value="Genomic_DNA"/>
</dbReference>
<feature type="non-terminal residue" evidence="6">
    <location>
        <position position="1"/>
    </location>
</feature>
<evidence type="ECO:0000256" key="2">
    <source>
        <dbReference type="ARBA" id="ARBA00022691"/>
    </source>
</evidence>
<sequence>VADDNMFINKRFSSQLVDEFKKMNFTWYAQSDLSVARSETFLRDLHVSGCRILFIGFESVNADNLKDLNKNQWKAKLFSDYSSSIRRIQENGIGIYGSFILGFDSDVPSIFDQTIDFINENHLLGAQITILTPLPGSRLRIRLDNENRIATNDWQAYTGWNDVIKHKNFSEGELEAGLLKIYKNIYSQENYRKRASYFRQICQDLIK</sequence>
<evidence type="ECO:0000256" key="3">
    <source>
        <dbReference type="ARBA" id="ARBA00022723"/>
    </source>
</evidence>
<keyword evidence="3" id="KW-0479">Metal-binding</keyword>
<keyword evidence="2" id="KW-0949">S-adenosyl-L-methionine</keyword>
<dbReference type="PANTHER" id="PTHR43409:SF7">
    <property type="entry name" value="BLL1977 PROTEIN"/>
    <property type="match status" value="1"/>
</dbReference>
<reference evidence="6" key="1">
    <citation type="journal article" date="2014" name="Front. Microbiol.">
        <title>High frequency of phylogenetically diverse reductive dehalogenase-homologous genes in deep subseafloor sedimentary metagenomes.</title>
        <authorList>
            <person name="Kawai M."/>
            <person name="Futagami T."/>
            <person name="Toyoda A."/>
            <person name="Takaki Y."/>
            <person name="Nishi S."/>
            <person name="Hori S."/>
            <person name="Arai W."/>
            <person name="Tsubouchi T."/>
            <person name="Morono Y."/>
            <person name="Uchiyama I."/>
            <person name="Ito T."/>
            <person name="Fujiyama A."/>
            <person name="Inagaki F."/>
            <person name="Takami H."/>
        </authorList>
    </citation>
    <scope>NUCLEOTIDE SEQUENCE</scope>
    <source>
        <strain evidence="6">Expedition CK06-06</strain>
    </source>
</reference>
<dbReference type="SUPFAM" id="SSF102114">
    <property type="entry name" value="Radical SAM enzymes"/>
    <property type="match status" value="1"/>
</dbReference>
<gene>
    <name evidence="6" type="ORF">S12H4_41900</name>
</gene>
<dbReference type="GO" id="GO:0005829">
    <property type="term" value="C:cytosol"/>
    <property type="evidence" value="ECO:0007669"/>
    <property type="project" value="TreeGrafter"/>
</dbReference>
<keyword evidence="4" id="KW-0408">Iron</keyword>
<accession>X1VAD7</accession>
<evidence type="ECO:0000256" key="1">
    <source>
        <dbReference type="ARBA" id="ARBA00001966"/>
    </source>
</evidence>
<dbReference type="GO" id="GO:0051536">
    <property type="term" value="F:iron-sulfur cluster binding"/>
    <property type="evidence" value="ECO:0007669"/>
    <property type="project" value="UniProtKB-KW"/>
</dbReference>
<proteinExistence type="predicted"/>
<evidence type="ECO:0000256" key="4">
    <source>
        <dbReference type="ARBA" id="ARBA00023004"/>
    </source>
</evidence>
<dbReference type="GO" id="GO:0046872">
    <property type="term" value="F:metal ion binding"/>
    <property type="evidence" value="ECO:0007669"/>
    <property type="project" value="UniProtKB-KW"/>
</dbReference>
<dbReference type="InterPro" id="IPR058240">
    <property type="entry name" value="rSAM_sf"/>
</dbReference>
<protein>
    <recommendedName>
        <fullName evidence="7">DUF4070 domain-containing protein</fullName>
    </recommendedName>
</protein>
<comment type="cofactor">
    <cofactor evidence="1">
        <name>[4Fe-4S] cluster</name>
        <dbReference type="ChEBI" id="CHEBI:49883"/>
    </cofactor>
</comment>
<evidence type="ECO:0000256" key="5">
    <source>
        <dbReference type="ARBA" id="ARBA00023014"/>
    </source>
</evidence>
<evidence type="ECO:0000313" key="6">
    <source>
        <dbReference type="EMBL" id="GAJ10171.1"/>
    </source>
</evidence>
<organism evidence="6">
    <name type="scientific">marine sediment metagenome</name>
    <dbReference type="NCBI Taxonomy" id="412755"/>
    <lineage>
        <taxon>unclassified sequences</taxon>
        <taxon>metagenomes</taxon>
        <taxon>ecological metagenomes</taxon>
    </lineage>
</organism>
<comment type="caution">
    <text evidence="6">The sequence shown here is derived from an EMBL/GenBank/DDBJ whole genome shotgun (WGS) entry which is preliminary data.</text>
</comment>